<accession>X1T1R7</accession>
<sequence>MKNIKLLKKNLRINLIIVFITLSFSVSAQLPRLILNEVYVDYAVGIDNPLIKTKFNVYDPVGPTMEQFDQNVKIINELNIETYRIELGWGRRYPGFGLNRMIDGTADNLIYDFEPLDHMVTELKKQNVLLHGAYCYCPFPLQDTTIEKYRDSRAPSSIEKWKEIIITVAKHYLDMGIPFGVD</sequence>
<dbReference type="AlphaFoldDB" id="X1T1R7"/>
<gene>
    <name evidence="1" type="ORF">S12H4_17458</name>
</gene>
<protein>
    <submittedName>
        <fullName evidence="1">Uncharacterized protein</fullName>
    </submittedName>
</protein>
<name>X1T1R7_9ZZZZ</name>
<dbReference type="EMBL" id="BARW01008534">
    <property type="protein sequence ID" value="GAI85341.1"/>
    <property type="molecule type" value="Genomic_DNA"/>
</dbReference>
<evidence type="ECO:0000313" key="1">
    <source>
        <dbReference type="EMBL" id="GAI85341.1"/>
    </source>
</evidence>
<feature type="non-terminal residue" evidence="1">
    <location>
        <position position="182"/>
    </location>
</feature>
<reference evidence="1" key="1">
    <citation type="journal article" date="2014" name="Front. Microbiol.">
        <title>High frequency of phylogenetically diverse reductive dehalogenase-homologous genes in deep subseafloor sedimentary metagenomes.</title>
        <authorList>
            <person name="Kawai M."/>
            <person name="Futagami T."/>
            <person name="Toyoda A."/>
            <person name="Takaki Y."/>
            <person name="Nishi S."/>
            <person name="Hori S."/>
            <person name="Arai W."/>
            <person name="Tsubouchi T."/>
            <person name="Morono Y."/>
            <person name="Uchiyama I."/>
            <person name="Ito T."/>
            <person name="Fujiyama A."/>
            <person name="Inagaki F."/>
            <person name="Takami H."/>
        </authorList>
    </citation>
    <scope>NUCLEOTIDE SEQUENCE</scope>
    <source>
        <strain evidence="1">Expedition CK06-06</strain>
    </source>
</reference>
<dbReference type="InterPro" id="IPR017853">
    <property type="entry name" value="GH"/>
</dbReference>
<dbReference type="Gene3D" id="3.20.20.80">
    <property type="entry name" value="Glycosidases"/>
    <property type="match status" value="1"/>
</dbReference>
<dbReference type="SUPFAM" id="SSF51445">
    <property type="entry name" value="(Trans)glycosidases"/>
    <property type="match status" value="1"/>
</dbReference>
<proteinExistence type="predicted"/>
<comment type="caution">
    <text evidence="1">The sequence shown here is derived from an EMBL/GenBank/DDBJ whole genome shotgun (WGS) entry which is preliminary data.</text>
</comment>
<organism evidence="1">
    <name type="scientific">marine sediment metagenome</name>
    <dbReference type="NCBI Taxonomy" id="412755"/>
    <lineage>
        <taxon>unclassified sequences</taxon>
        <taxon>metagenomes</taxon>
        <taxon>ecological metagenomes</taxon>
    </lineage>
</organism>